<dbReference type="AlphaFoldDB" id="A0A1S7U2A9"/>
<protein>
    <submittedName>
        <fullName evidence="1">Uncharacterized protein</fullName>
    </submittedName>
</protein>
<sequence length="110" mass="12699">MTTDIKTIARNGHVPTLTEVVSILATAEHQSSVIYFIPSLWFSFCPYLEDFHLTDVLPIVDMDWQEEFEGLSRYDPDSIQNVTSMAINVDLKEDEIQVWAIYFNDAVRLK</sequence>
<keyword evidence="2" id="KW-1185">Reference proteome</keyword>
<accession>A0A1S7U2A9</accession>
<gene>
    <name evidence="1" type="ORF">AGR7A_Lc140052</name>
</gene>
<organism evidence="1 2">
    <name type="scientific">Agrobacterium deltaense NCPPB 1641</name>
    <dbReference type="NCBI Taxonomy" id="1183425"/>
    <lineage>
        <taxon>Bacteria</taxon>
        <taxon>Pseudomonadati</taxon>
        <taxon>Pseudomonadota</taxon>
        <taxon>Alphaproteobacteria</taxon>
        <taxon>Hyphomicrobiales</taxon>
        <taxon>Rhizobiaceae</taxon>
        <taxon>Rhizobium/Agrobacterium group</taxon>
        <taxon>Agrobacterium</taxon>
    </lineage>
</organism>
<reference evidence="1" key="1">
    <citation type="submission" date="2016-01" db="EMBL/GenBank/DDBJ databases">
        <authorList>
            <person name="Regsiter A."/>
            <person name="william w."/>
        </authorList>
    </citation>
    <scope>NUCLEOTIDE SEQUENCE</scope>
    <source>
        <strain evidence="1">NCPPB 1641</strain>
    </source>
</reference>
<proteinExistence type="predicted"/>
<dbReference type="Proteomes" id="UP000192140">
    <property type="component" value="Unassembled WGS sequence"/>
</dbReference>
<dbReference type="EMBL" id="FCNP01000035">
    <property type="protein sequence ID" value="CVI60996.1"/>
    <property type="molecule type" value="Genomic_DNA"/>
</dbReference>
<dbReference type="RefSeq" id="WP_080854651.1">
    <property type="nucleotide sequence ID" value="NZ_LT009776.1"/>
</dbReference>
<evidence type="ECO:0000313" key="2">
    <source>
        <dbReference type="Proteomes" id="UP000192140"/>
    </source>
</evidence>
<name>A0A1S7U2A9_9HYPH</name>
<evidence type="ECO:0000313" key="1">
    <source>
        <dbReference type="EMBL" id="CVI60996.1"/>
    </source>
</evidence>
<comment type="caution">
    <text evidence="1">The sequence shown here is derived from an EMBL/GenBank/DDBJ whole genome shotgun (WGS) entry which is preliminary data.</text>
</comment>